<reference evidence="1" key="1">
    <citation type="submission" date="2018-04" db="EMBL/GenBank/DDBJ databases">
        <title>Whole genome sequencing of Hypsizygus marmoreus.</title>
        <authorList>
            <person name="Choi I.-G."/>
            <person name="Min B."/>
            <person name="Kim J.-G."/>
            <person name="Kim S."/>
            <person name="Oh Y.-L."/>
            <person name="Kong W.-S."/>
            <person name="Park H."/>
            <person name="Jeong J."/>
            <person name="Song E.-S."/>
        </authorList>
    </citation>
    <scope>NUCLEOTIDE SEQUENCE [LARGE SCALE GENOMIC DNA]</scope>
    <source>
        <strain evidence="1">51987-8</strain>
    </source>
</reference>
<dbReference type="AlphaFoldDB" id="A0A369JL53"/>
<keyword evidence="2" id="KW-1185">Reference proteome</keyword>
<dbReference type="EMBL" id="LUEZ02000062">
    <property type="protein sequence ID" value="RDB20453.1"/>
    <property type="molecule type" value="Genomic_DNA"/>
</dbReference>
<dbReference type="Proteomes" id="UP000076154">
    <property type="component" value="Unassembled WGS sequence"/>
</dbReference>
<protein>
    <submittedName>
        <fullName evidence="1">Uncharacterized protein</fullName>
    </submittedName>
</protein>
<evidence type="ECO:0000313" key="1">
    <source>
        <dbReference type="EMBL" id="RDB20453.1"/>
    </source>
</evidence>
<gene>
    <name evidence="1" type="ORF">Hypma_012411</name>
</gene>
<accession>A0A369JL53</accession>
<comment type="caution">
    <text evidence="1">The sequence shown here is derived from an EMBL/GenBank/DDBJ whole genome shotgun (WGS) entry which is preliminary data.</text>
</comment>
<dbReference type="InParanoid" id="A0A369JL53"/>
<organism evidence="1 2">
    <name type="scientific">Hypsizygus marmoreus</name>
    <name type="common">White beech mushroom</name>
    <name type="synonym">Agaricus marmoreus</name>
    <dbReference type="NCBI Taxonomy" id="39966"/>
    <lineage>
        <taxon>Eukaryota</taxon>
        <taxon>Fungi</taxon>
        <taxon>Dikarya</taxon>
        <taxon>Basidiomycota</taxon>
        <taxon>Agaricomycotina</taxon>
        <taxon>Agaricomycetes</taxon>
        <taxon>Agaricomycetidae</taxon>
        <taxon>Agaricales</taxon>
        <taxon>Tricholomatineae</taxon>
        <taxon>Lyophyllaceae</taxon>
        <taxon>Hypsizygus</taxon>
    </lineage>
</organism>
<sequence>MENPRVSYVWADTLLAPSRPIGTLSISCPICFRDSHSMSPLTACQCSSSDIPNPLSTSAPEGTCNSRFPRDRGRLLDDVAKDATIKHDW</sequence>
<evidence type="ECO:0000313" key="2">
    <source>
        <dbReference type="Proteomes" id="UP000076154"/>
    </source>
</evidence>
<name>A0A369JL53_HYPMA</name>
<proteinExistence type="predicted"/>